<dbReference type="InterPro" id="IPR052580">
    <property type="entry name" value="Lipid_Hydrolase"/>
</dbReference>
<feature type="short sequence motif" description="GXSXG" evidence="2">
    <location>
        <begin position="40"/>
        <end position="44"/>
    </location>
</feature>
<proteinExistence type="predicted"/>
<organism evidence="4 5">
    <name type="scientific">Fundidesulfovibrio magnetotacticus</name>
    <dbReference type="NCBI Taxonomy" id="2730080"/>
    <lineage>
        <taxon>Bacteria</taxon>
        <taxon>Pseudomonadati</taxon>
        <taxon>Thermodesulfobacteriota</taxon>
        <taxon>Desulfovibrionia</taxon>
        <taxon>Desulfovibrionales</taxon>
        <taxon>Desulfovibrionaceae</taxon>
        <taxon>Fundidesulfovibrio</taxon>
    </lineage>
</organism>
<evidence type="ECO:0000313" key="4">
    <source>
        <dbReference type="EMBL" id="GFK93919.1"/>
    </source>
</evidence>
<comment type="caution">
    <text evidence="4">The sequence shown here is derived from an EMBL/GenBank/DDBJ whole genome shotgun (WGS) entry which is preliminary data.</text>
</comment>
<keyword evidence="2" id="KW-0442">Lipid degradation</keyword>
<evidence type="ECO:0000259" key="3">
    <source>
        <dbReference type="PROSITE" id="PS51635"/>
    </source>
</evidence>
<dbReference type="Pfam" id="PF01734">
    <property type="entry name" value="Patatin"/>
    <property type="match status" value="1"/>
</dbReference>
<dbReference type="SUPFAM" id="SSF52151">
    <property type="entry name" value="FabD/lysophospholipase-like"/>
    <property type="match status" value="1"/>
</dbReference>
<evidence type="ECO:0000256" key="1">
    <source>
        <dbReference type="ARBA" id="ARBA00023098"/>
    </source>
</evidence>
<dbReference type="AlphaFoldDB" id="A0A6V8LUY0"/>
<evidence type="ECO:0000256" key="2">
    <source>
        <dbReference type="PROSITE-ProRule" id="PRU01161"/>
    </source>
</evidence>
<sequence length="342" mass="37699">MTQFRNLVFKGGGVKGVAYIGALEALEQYGVIPDIRRVCGTSSGALVAAHIALGGRAEQLGRLLDSGFLRGLLDKTFWPGQPLPHLLTDYGWFQGKRLSLWLKRHMESLSGDPGITFGQLEGLAGRSGAACKHLAVIATNVTLQCAHIFSASTTPELPIWKALQASMSIPFLFSVARLDGEGPYVDGGLTWNYPLNFYDEARWLSQEDDARLFALVDHPSSRNASRFYNKETLGLMVETRTRDAGVAPDDSGFRRGIESFPAYIKAMIGLMTDSSSGNFLNLSDWQRTVFIEADGVRATDFNLPQESIASLQESGRRSVHAYMQWFLDQSNRPLNRVEESTA</sequence>
<keyword evidence="1 2" id="KW-0443">Lipid metabolism</keyword>
<dbReference type="InterPro" id="IPR002641">
    <property type="entry name" value="PNPLA_dom"/>
</dbReference>
<protein>
    <recommendedName>
        <fullName evidence="3">PNPLA domain-containing protein</fullName>
    </recommendedName>
</protein>
<accession>A0A6V8LUY0</accession>
<feature type="short sequence motif" description="GXGXXG" evidence="2">
    <location>
        <begin position="11"/>
        <end position="16"/>
    </location>
</feature>
<gene>
    <name evidence="4" type="ORF">NNJEOMEG_01757</name>
</gene>
<reference evidence="4 5" key="2">
    <citation type="submission" date="2020-05" db="EMBL/GenBank/DDBJ databases">
        <title>Draft genome sequence of Desulfovibrio sp. strainFSS-1.</title>
        <authorList>
            <person name="Shimoshige H."/>
            <person name="Kobayashi H."/>
            <person name="Maekawa T."/>
        </authorList>
    </citation>
    <scope>NUCLEOTIDE SEQUENCE [LARGE SCALE GENOMIC DNA]</scope>
    <source>
        <strain evidence="4 5">SIID29052-01</strain>
    </source>
</reference>
<keyword evidence="2" id="KW-0378">Hydrolase</keyword>
<feature type="active site" description="Nucleophile" evidence="2">
    <location>
        <position position="42"/>
    </location>
</feature>
<feature type="active site" description="Proton acceptor" evidence="2">
    <location>
        <position position="186"/>
    </location>
</feature>
<dbReference type="GO" id="GO:0016787">
    <property type="term" value="F:hydrolase activity"/>
    <property type="evidence" value="ECO:0007669"/>
    <property type="project" value="UniProtKB-UniRule"/>
</dbReference>
<dbReference type="PANTHER" id="PTHR46394:SF1">
    <property type="entry name" value="PNPLA DOMAIN-CONTAINING PROTEIN"/>
    <property type="match status" value="1"/>
</dbReference>
<keyword evidence="5" id="KW-1185">Reference proteome</keyword>
<dbReference type="EMBL" id="BLTE01000007">
    <property type="protein sequence ID" value="GFK93919.1"/>
    <property type="molecule type" value="Genomic_DNA"/>
</dbReference>
<dbReference type="PANTHER" id="PTHR46394">
    <property type="entry name" value="ANNEXIN"/>
    <property type="match status" value="1"/>
</dbReference>
<dbReference type="GO" id="GO:0016042">
    <property type="term" value="P:lipid catabolic process"/>
    <property type="evidence" value="ECO:0007669"/>
    <property type="project" value="UniProtKB-UniRule"/>
</dbReference>
<dbReference type="PROSITE" id="PS51635">
    <property type="entry name" value="PNPLA"/>
    <property type="match status" value="1"/>
</dbReference>
<feature type="short sequence motif" description="DGA/G" evidence="2">
    <location>
        <begin position="186"/>
        <end position="188"/>
    </location>
</feature>
<dbReference type="CDD" id="cd07207">
    <property type="entry name" value="Pat_ExoU_VipD_like"/>
    <property type="match status" value="1"/>
</dbReference>
<dbReference type="Gene3D" id="3.40.1090.10">
    <property type="entry name" value="Cytosolic phospholipase A2 catalytic domain"/>
    <property type="match status" value="2"/>
</dbReference>
<dbReference type="RefSeq" id="WP_173083478.1">
    <property type="nucleotide sequence ID" value="NZ_BLTE01000007.1"/>
</dbReference>
<evidence type="ECO:0000313" key="5">
    <source>
        <dbReference type="Proteomes" id="UP000494245"/>
    </source>
</evidence>
<reference evidence="4 5" key="1">
    <citation type="submission" date="2020-04" db="EMBL/GenBank/DDBJ databases">
        <authorList>
            <consortium name="Desulfovibrio sp. FSS-1 genome sequencing consortium"/>
            <person name="Shimoshige H."/>
            <person name="Kobayashi H."/>
            <person name="Maekawa T."/>
        </authorList>
    </citation>
    <scope>NUCLEOTIDE SEQUENCE [LARGE SCALE GENOMIC DNA]</scope>
    <source>
        <strain evidence="4 5">SIID29052-01</strain>
    </source>
</reference>
<dbReference type="Proteomes" id="UP000494245">
    <property type="component" value="Unassembled WGS sequence"/>
</dbReference>
<feature type="domain" description="PNPLA" evidence="3">
    <location>
        <begin position="7"/>
        <end position="199"/>
    </location>
</feature>
<dbReference type="InterPro" id="IPR016035">
    <property type="entry name" value="Acyl_Trfase/lysoPLipase"/>
</dbReference>
<name>A0A6V8LUY0_9BACT</name>